<evidence type="ECO:0000313" key="7">
    <source>
        <dbReference type="Proteomes" id="UP000324162"/>
    </source>
</evidence>
<dbReference type="EMBL" id="SEUK01000054">
    <property type="protein sequence ID" value="KAA1157427.1"/>
    <property type="molecule type" value="Genomic_DNA"/>
</dbReference>
<dbReference type="OrthoDB" id="5297564at2"/>
<keyword evidence="1" id="KW-0812">Transmembrane</keyword>
<organism evidence="3 7">
    <name type="scientific">Pseudoalteromonas fuliginea</name>
    <dbReference type="NCBI Taxonomy" id="1872678"/>
    <lineage>
        <taxon>Bacteria</taxon>
        <taxon>Pseudomonadati</taxon>
        <taxon>Pseudomonadota</taxon>
        <taxon>Gammaproteobacteria</taxon>
        <taxon>Alteromonadales</taxon>
        <taxon>Pseudoalteromonadaceae</taxon>
        <taxon>Pseudoalteromonas</taxon>
    </lineage>
</organism>
<dbReference type="AlphaFoldDB" id="A0A063KKT5"/>
<dbReference type="Proteomes" id="UP000027154">
    <property type="component" value="Unassembled WGS sequence"/>
</dbReference>
<name>A0A063KKT5_9GAMM</name>
<keyword evidence="1" id="KW-1133">Transmembrane helix</keyword>
<feature type="transmembrane region" description="Helical" evidence="1">
    <location>
        <begin position="12"/>
        <end position="39"/>
    </location>
</feature>
<reference evidence="4 5" key="1">
    <citation type="submission" date="2014-04" db="EMBL/GenBank/DDBJ databases">
        <title>Pseudoalteromonas galatheae sp. nov., isolated from a deep-sea polychaete near Canal Concepcion, Chile.</title>
        <authorList>
            <person name="Machado H.R."/>
            <person name="Gram L."/>
            <person name="Vynne N.G."/>
        </authorList>
    </citation>
    <scope>NUCLEOTIDE SEQUENCE [LARGE SCALE GENOMIC DNA]</scope>
    <source>
        <strain evidence="4 5">KMM216</strain>
    </source>
</reference>
<evidence type="ECO:0000313" key="3">
    <source>
        <dbReference type="EMBL" id="KAA1157427.1"/>
    </source>
</evidence>
<dbReference type="Proteomes" id="UP000322915">
    <property type="component" value="Unassembled WGS sequence"/>
</dbReference>
<dbReference type="Proteomes" id="UP000324162">
    <property type="component" value="Unassembled WGS sequence"/>
</dbReference>
<gene>
    <name evidence="4" type="ORF">DC53_11730</name>
    <name evidence="3" type="ORF">EU508_16995</name>
    <name evidence="2" type="ORF">EU509_17935</name>
</gene>
<reference evidence="6 7" key="2">
    <citation type="submission" date="2019-01" db="EMBL/GenBank/DDBJ databases">
        <title>Genome sequences of marine Pseudoalteromonas species.</title>
        <authorList>
            <person name="Boraston A.B."/>
            <person name="Hehemann J.-H."/>
            <person name="Vickers C.J."/>
            <person name="Salama-Alber O."/>
            <person name="Abe K."/>
            <person name="Hettle A.J."/>
        </authorList>
    </citation>
    <scope>NUCLEOTIDE SEQUENCE [LARGE SCALE GENOMIC DNA]</scope>
    <source>
        <strain evidence="3 7">PS42</strain>
        <strain evidence="2 6">PS47</strain>
    </source>
</reference>
<sequence length="285" mass="31544">MKFKKDHNEKSYILKGISFSAIALSISLASVNVSAGAWVGEEGSGYIKLGYADYTSSKYRGNNPTFERFEGQNTSLYLEHGLGNNFSIYGSLLHQSYEQEDSVTGTSSASGFGDTEVGIRYQWQAEPFVLSTSFLVKTPFLYDEDDGLGNNQEDYEAKILLGKGLDKFGYIGAEVGYRVRTAEPSDEYRYLLEYGFNVNKNIYMRAKLDGILSAENADSSTSINAANLSNPLEFDSGKFELATGWNFDKNSSLAGFGIELTFTREIYGSNILQGNNIQFGITKVY</sequence>
<evidence type="ECO:0000313" key="2">
    <source>
        <dbReference type="EMBL" id="KAA1150982.1"/>
    </source>
</evidence>
<evidence type="ECO:0000256" key="1">
    <source>
        <dbReference type="SAM" id="Phobius"/>
    </source>
</evidence>
<evidence type="ECO:0000313" key="5">
    <source>
        <dbReference type="Proteomes" id="UP000027154"/>
    </source>
</evidence>
<dbReference type="EMBL" id="JJNZ01000036">
    <property type="protein sequence ID" value="KDC50668.1"/>
    <property type="molecule type" value="Genomic_DNA"/>
</dbReference>
<dbReference type="RefSeq" id="WP_007378776.1">
    <property type="nucleotide sequence ID" value="NZ_JBBMQV010000055.1"/>
</dbReference>
<protein>
    <recommendedName>
        <fullName evidence="8">Porin</fullName>
    </recommendedName>
</protein>
<keyword evidence="1" id="KW-0472">Membrane</keyword>
<proteinExistence type="predicted"/>
<evidence type="ECO:0000313" key="6">
    <source>
        <dbReference type="Proteomes" id="UP000322915"/>
    </source>
</evidence>
<comment type="caution">
    <text evidence="3">The sequence shown here is derived from an EMBL/GenBank/DDBJ whole genome shotgun (WGS) entry which is preliminary data.</text>
</comment>
<accession>A0A063KKT5</accession>
<evidence type="ECO:0008006" key="8">
    <source>
        <dbReference type="Google" id="ProtNLM"/>
    </source>
</evidence>
<evidence type="ECO:0000313" key="4">
    <source>
        <dbReference type="EMBL" id="KDC50668.1"/>
    </source>
</evidence>
<keyword evidence="6" id="KW-1185">Reference proteome</keyword>
<dbReference type="EMBL" id="SEUJ01000077">
    <property type="protein sequence ID" value="KAA1150982.1"/>
    <property type="molecule type" value="Genomic_DNA"/>
</dbReference>